<protein>
    <recommendedName>
        <fullName evidence="2">DUF6534 domain-containing protein</fullName>
    </recommendedName>
</protein>
<evidence type="ECO:0000259" key="2">
    <source>
        <dbReference type="Pfam" id="PF20152"/>
    </source>
</evidence>
<keyword evidence="4" id="KW-1185">Reference proteome</keyword>
<reference evidence="3" key="1">
    <citation type="submission" date="2023-03" db="EMBL/GenBank/DDBJ databases">
        <title>Massive genome expansion in bonnet fungi (Mycena s.s.) driven by repeated elements and novel gene families across ecological guilds.</title>
        <authorList>
            <consortium name="Lawrence Berkeley National Laboratory"/>
            <person name="Harder C.B."/>
            <person name="Miyauchi S."/>
            <person name="Viragh M."/>
            <person name="Kuo A."/>
            <person name="Thoen E."/>
            <person name="Andreopoulos B."/>
            <person name="Lu D."/>
            <person name="Skrede I."/>
            <person name="Drula E."/>
            <person name="Henrissat B."/>
            <person name="Morin E."/>
            <person name="Kohler A."/>
            <person name="Barry K."/>
            <person name="LaButti K."/>
            <person name="Morin E."/>
            <person name="Salamov A."/>
            <person name="Lipzen A."/>
            <person name="Mereny Z."/>
            <person name="Hegedus B."/>
            <person name="Baldrian P."/>
            <person name="Stursova M."/>
            <person name="Weitz H."/>
            <person name="Taylor A."/>
            <person name="Grigoriev I.V."/>
            <person name="Nagy L.G."/>
            <person name="Martin F."/>
            <person name="Kauserud H."/>
        </authorList>
    </citation>
    <scope>NUCLEOTIDE SEQUENCE</scope>
    <source>
        <strain evidence="3">CBHHK188m</strain>
    </source>
</reference>
<accession>A0AAD7IUD5</accession>
<keyword evidence="1" id="KW-1133">Transmembrane helix</keyword>
<dbReference type="Proteomes" id="UP001215280">
    <property type="component" value="Unassembled WGS sequence"/>
</dbReference>
<feature type="transmembrane region" description="Helical" evidence="1">
    <location>
        <begin position="238"/>
        <end position="258"/>
    </location>
</feature>
<feature type="transmembrane region" description="Helical" evidence="1">
    <location>
        <begin position="211"/>
        <end position="232"/>
    </location>
</feature>
<dbReference type="EMBL" id="JARJLG010000086">
    <property type="protein sequence ID" value="KAJ7749317.1"/>
    <property type="molecule type" value="Genomic_DNA"/>
</dbReference>
<evidence type="ECO:0000313" key="4">
    <source>
        <dbReference type="Proteomes" id="UP001215280"/>
    </source>
</evidence>
<sequence>MAPVVIPGVNLPFVTGPFVLGFMWSYCLYGMLIVQVYMYFETFPKDRRGLKALVWTMFVLETVFTVFMTIAAWNAYGPGWGDPDTLSVVNWSYEPLPALNSILAALAQGFYVWRIWTLSVRKMYIALPIVVIGGVMLTQVVAAFYYDIVVTLEGRAVYELYVHSAEVTTWLAASAVADVLITLSLVLILYRRKRTAAIPQTVGLMNRLIRFSVETGCVTSVGALIELALWVACPKWNWYYIFFLTLGKLYSNTLMATLNCRAPVFRADLSATVIMQSSLFWCDVLDEKSRPQSIELGSMRESRATDVRVVDKPKMSI</sequence>
<dbReference type="AlphaFoldDB" id="A0AAD7IUD5"/>
<dbReference type="PANTHER" id="PTHR40465:SF1">
    <property type="entry name" value="DUF6534 DOMAIN-CONTAINING PROTEIN"/>
    <property type="match status" value="1"/>
</dbReference>
<feature type="domain" description="DUF6534" evidence="2">
    <location>
        <begin position="174"/>
        <end position="262"/>
    </location>
</feature>
<evidence type="ECO:0000256" key="1">
    <source>
        <dbReference type="SAM" id="Phobius"/>
    </source>
</evidence>
<feature type="transmembrane region" description="Helical" evidence="1">
    <location>
        <begin position="125"/>
        <end position="148"/>
    </location>
</feature>
<feature type="transmembrane region" description="Helical" evidence="1">
    <location>
        <begin position="52"/>
        <end position="76"/>
    </location>
</feature>
<proteinExistence type="predicted"/>
<feature type="transmembrane region" description="Helical" evidence="1">
    <location>
        <begin position="168"/>
        <end position="190"/>
    </location>
</feature>
<keyword evidence="1" id="KW-0472">Membrane</keyword>
<dbReference type="InterPro" id="IPR045339">
    <property type="entry name" value="DUF6534"/>
</dbReference>
<gene>
    <name evidence="3" type="ORF">DFH07DRAFT_557709</name>
</gene>
<keyword evidence="1" id="KW-0812">Transmembrane</keyword>
<feature type="transmembrane region" description="Helical" evidence="1">
    <location>
        <begin position="18"/>
        <end position="40"/>
    </location>
</feature>
<name>A0AAD7IUD5_9AGAR</name>
<feature type="transmembrane region" description="Helical" evidence="1">
    <location>
        <begin position="96"/>
        <end position="113"/>
    </location>
</feature>
<organism evidence="3 4">
    <name type="scientific">Mycena maculata</name>
    <dbReference type="NCBI Taxonomy" id="230809"/>
    <lineage>
        <taxon>Eukaryota</taxon>
        <taxon>Fungi</taxon>
        <taxon>Dikarya</taxon>
        <taxon>Basidiomycota</taxon>
        <taxon>Agaricomycotina</taxon>
        <taxon>Agaricomycetes</taxon>
        <taxon>Agaricomycetidae</taxon>
        <taxon>Agaricales</taxon>
        <taxon>Marasmiineae</taxon>
        <taxon>Mycenaceae</taxon>
        <taxon>Mycena</taxon>
    </lineage>
</organism>
<evidence type="ECO:0000313" key="3">
    <source>
        <dbReference type="EMBL" id="KAJ7749317.1"/>
    </source>
</evidence>
<dbReference type="Pfam" id="PF20152">
    <property type="entry name" value="DUF6534"/>
    <property type="match status" value="1"/>
</dbReference>
<dbReference type="PANTHER" id="PTHR40465">
    <property type="entry name" value="CHROMOSOME 1, WHOLE GENOME SHOTGUN SEQUENCE"/>
    <property type="match status" value="1"/>
</dbReference>
<comment type="caution">
    <text evidence="3">The sequence shown here is derived from an EMBL/GenBank/DDBJ whole genome shotgun (WGS) entry which is preliminary data.</text>
</comment>